<dbReference type="KEGG" id="hlt:I7X12_13345"/>
<dbReference type="OrthoDB" id="157285at2157"/>
<evidence type="ECO:0000313" key="4">
    <source>
        <dbReference type="Proteomes" id="UP000595001"/>
    </source>
</evidence>
<sequence>MVSSAALLYFGIGTLLFFFWVYGIWAFARDVRRTYVPGVRGWVARRREKQAEQERESEREEQEKQLY</sequence>
<reference evidence="3 4" key="1">
    <citation type="submission" date="2020-12" db="EMBL/GenBank/DDBJ databases">
        <title>Halosimplex halophilum sp. nov. and Halosimplex salinum sp. nov., two new members of the genus Halosimplex.</title>
        <authorList>
            <person name="Cui H.L."/>
        </authorList>
    </citation>
    <scope>NUCLEOTIDE SEQUENCE [LARGE SCALE GENOMIC DNA]</scope>
    <source>
        <strain evidence="3 4">YGH94</strain>
    </source>
</reference>
<evidence type="ECO:0000256" key="2">
    <source>
        <dbReference type="SAM" id="Phobius"/>
    </source>
</evidence>
<evidence type="ECO:0000313" key="3">
    <source>
        <dbReference type="EMBL" id="QPV61732.1"/>
    </source>
</evidence>
<feature type="compositionally biased region" description="Basic and acidic residues" evidence="1">
    <location>
        <begin position="49"/>
        <end position="67"/>
    </location>
</feature>
<keyword evidence="2" id="KW-0472">Membrane</keyword>
<feature type="region of interest" description="Disordered" evidence="1">
    <location>
        <begin position="46"/>
        <end position="67"/>
    </location>
</feature>
<dbReference type="GeneID" id="60589496"/>
<protein>
    <submittedName>
        <fullName evidence="3">Uncharacterized protein</fullName>
    </submittedName>
</protein>
<dbReference type="Proteomes" id="UP000595001">
    <property type="component" value="Chromosome"/>
</dbReference>
<keyword evidence="2" id="KW-1133">Transmembrane helix</keyword>
<evidence type="ECO:0000256" key="1">
    <source>
        <dbReference type="SAM" id="MobiDB-lite"/>
    </source>
</evidence>
<dbReference type="InterPro" id="IPR058318">
    <property type="entry name" value="DUF8005"/>
</dbReference>
<dbReference type="RefSeq" id="WP_198060557.1">
    <property type="nucleotide sequence ID" value="NZ_CP065856.1"/>
</dbReference>
<feature type="transmembrane region" description="Helical" evidence="2">
    <location>
        <begin position="6"/>
        <end position="28"/>
    </location>
</feature>
<dbReference type="AlphaFoldDB" id="A0A7T3FWD8"/>
<name>A0A7T3FWD8_9EURY</name>
<keyword evidence="2" id="KW-0812">Transmembrane</keyword>
<keyword evidence="4" id="KW-1185">Reference proteome</keyword>
<organism evidence="3 4">
    <name type="scientific">Halosimplex litoreum</name>
    <dbReference type="NCBI Taxonomy" id="1198301"/>
    <lineage>
        <taxon>Archaea</taxon>
        <taxon>Methanobacteriati</taxon>
        <taxon>Methanobacteriota</taxon>
        <taxon>Stenosarchaea group</taxon>
        <taxon>Halobacteria</taxon>
        <taxon>Halobacteriales</taxon>
        <taxon>Haloarculaceae</taxon>
        <taxon>Halosimplex</taxon>
    </lineage>
</organism>
<accession>A0A7T3FWD8</accession>
<proteinExistence type="predicted"/>
<gene>
    <name evidence="3" type="ORF">I7X12_13345</name>
</gene>
<dbReference type="Pfam" id="PF26027">
    <property type="entry name" value="DUF8005"/>
    <property type="match status" value="1"/>
</dbReference>
<dbReference type="EMBL" id="CP065856">
    <property type="protein sequence ID" value="QPV61732.1"/>
    <property type="molecule type" value="Genomic_DNA"/>
</dbReference>